<evidence type="ECO:0000313" key="1">
    <source>
        <dbReference type="EMBL" id="KAL1132395.1"/>
    </source>
</evidence>
<dbReference type="Proteomes" id="UP001558652">
    <property type="component" value="Unassembled WGS sequence"/>
</dbReference>
<comment type="caution">
    <text evidence="1">The sequence shown here is derived from an EMBL/GenBank/DDBJ whole genome shotgun (WGS) entry which is preliminary data.</text>
</comment>
<reference evidence="1 2" key="1">
    <citation type="submission" date="2024-07" db="EMBL/GenBank/DDBJ databases">
        <title>Chromosome-level genome assembly of the water stick insect Ranatra chinensis (Heteroptera: Nepidae).</title>
        <authorList>
            <person name="Liu X."/>
        </authorList>
    </citation>
    <scope>NUCLEOTIDE SEQUENCE [LARGE SCALE GENOMIC DNA]</scope>
    <source>
        <strain evidence="1">Cailab_2021Rc</strain>
        <tissue evidence="1">Muscle</tissue>
    </source>
</reference>
<accession>A0ABD0YM97</accession>
<gene>
    <name evidence="1" type="ORF">AAG570_010350</name>
</gene>
<dbReference type="AlphaFoldDB" id="A0ABD0YM97"/>
<keyword evidence="2" id="KW-1185">Reference proteome</keyword>
<name>A0ABD0YM97_9HEMI</name>
<organism evidence="1 2">
    <name type="scientific">Ranatra chinensis</name>
    <dbReference type="NCBI Taxonomy" id="642074"/>
    <lineage>
        <taxon>Eukaryota</taxon>
        <taxon>Metazoa</taxon>
        <taxon>Ecdysozoa</taxon>
        <taxon>Arthropoda</taxon>
        <taxon>Hexapoda</taxon>
        <taxon>Insecta</taxon>
        <taxon>Pterygota</taxon>
        <taxon>Neoptera</taxon>
        <taxon>Paraneoptera</taxon>
        <taxon>Hemiptera</taxon>
        <taxon>Heteroptera</taxon>
        <taxon>Panheteroptera</taxon>
        <taxon>Nepomorpha</taxon>
        <taxon>Nepidae</taxon>
        <taxon>Ranatrinae</taxon>
        <taxon>Ranatra</taxon>
    </lineage>
</organism>
<dbReference type="EMBL" id="JBFDAA010000005">
    <property type="protein sequence ID" value="KAL1132395.1"/>
    <property type="molecule type" value="Genomic_DNA"/>
</dbReference>
<protein>
    <submittedName>
        <fullName evidence="1">Uncharacterized protein</fullName>
    </submittedName>
</protein>
<evidence type="ECO:0000313" key="2">
    <source>
        <dbReference type="Proteomes" id="UP001558652"/>
    </source>
</evidence>
<sequence length="154" mass="16905">MEGVKMVLNGFRYGRGSGWDVKMQMSSANVAICVGMSEVIILWGRKVAYAGYEFRSASSFKRSVESTRDVSTCAALEVVEAMGGGFRGVQVVWDQLLHGRDGGDAAAHCHQRTSRLATSQLPVNTRHACNNSFCFTSYDHFLAVYNPNMELGPE</sequence>
<proteinExistence type="predicted"/>